<keyword evidence="3" id="KW-1185">Reference proteome</keyword>
<dbReference type="AlphaFoldDB" id="A0A427YMA6"/>
<feature type="compositionally biased region" description="Low complexity" evidence="1">
    <location>
        <begin position="145"/>
        <end position="158"/>
    </location>
</feature>
<feature type="compositionally biased region" description="Polar residues" evidence="1">
    <location>
        <begin position="289"/>
        <end position="301"/>
    </location>
</feature>
<feature type="compositionally biased region" description="Polar residues" evidence="1">
    <location>
        <begin position="239"/>
        <end position="259"/>
    </location>
</feature>
<gene>
    <name evidence="2" type="ORF">EHS25_008621</name>
</gene>
<feature type="compositionally biased region" description="Polar residues" evidence="1">
    <location>
        <begin position="1"/>
        <end position="22"/>
    </location>
</feature>
<comment type="caution">
    <text evidence="2">The sequence shown here is derived from an EMBL/GenBank/DDBJ whole genome shotgun (WGS) entry which is preliminary data.</text>
</comment>
<sequence>MTTVSTSLNPVSDGSQTFESASGGTGRKPAANQSSSDQSLEFYDALTGDETKSDSGLVAFNEQDDRNLQRFLESLKQSPAASDRTESLEADQPDTVDGDTVPSARQVTLPKWADLKPSLVTLDRDTMPSTKTTKSARKLRWADDGSSTSSGSVGILSGPQDGAEGVEHLPDNAKAPANRGDRELSPSLESEVISNSNYPRGGEWTGDDTTSEVDTHMSSLLERLRRGDPWNRRAPATSIPPSATHRQAPASTTNAGETKSVLSSFRDWAASTASAWRWRGHTEAPPKTPQTAGNTFSNFSRPNRLRPTYKATTTAAATTRPTLSQTTYDYASSAYRHISNAVQSLYSSRVAPYIPAATQTLNSWAASVVSGAGDLARRAKDWAGQSQAISRARSHVGSTLWPRSVFSEGKKVTPERLEDVHGSHGELGTGADSSRATVPGSGSGTSRQTGGVRMRR</sequence>
<dbReference type="EMBL" id="RSCD01000006">
    <property type="protein sequence ID" value="RSH92206.1"/>
    <property type="molecule type" value="Genomic_DNA"/>
</dbReference>
<feature type="region of interest" description="Disordered" evidence="1">
    <location>
        <begin position="280"/>
        <end position="306"/>
    </location>
</feature>
<feature type="compositionally biased region" description="Acidic residues" evidence="1">
    <location>
        <begin position="88"/>
        <end position="97"/>
    </location>
</feature>
<accession>A0A427YMA6</accession>
<organism evidence="2 3">
    <name type="scientific">Saitozyma podzolica</name>
    <dbReference type="NCBI Taxonomy" id="1890683"/>
    <lineage>
        <taxon>Eukaryota</taxon>
        <taxon>Fungi</taxon>
        <taxon>Dikarya</taxon>
        <taxon>Basidiomycota</taxon>
        <taxon>Agaricomycotina</taxon>
        <taxon>Tremellomycetes</taxon>
        <taxon>Tremellales</taxon>
        <taxon>Trimorphomycetaceae</taxon>
        <taxon>Saitozyma</taxon>
    </lineage>
</organism>
<name>A0A427YMA6_9TREE</name>
<feature type="compositionally biased region" description="Basic and acidic residues" evidence="1">
    <location>
        <begin position="222"/>
        <end position="231"/>
    </location>
</feature>
<feature type="region of interest" description="Disordered" evidence="1">
    <location>
        <begin position="1"/>
        <end position="102"/>
    </location>
</feature>
<dbReference type="Proteomes" id="UP000279259">
    <property type="component" value="Unassembled WGS sequence"/>
</dbReference>
<feature type="compositionally biased region" description="Basic and acidic residues" evidence="1">
    <location>
        <begin position="410"/>
        <end position="424"/>
    </location>
</feature>
<feature type="region of interest" description="Disordered" evidence="1">
    <location>
        <begin position="410"/>
        <end position="456"/>
    </location>
</feature>
<reference evidence="2 3" key="1">
    <citation type="submission" date="2018-11" db="EMBL/GenBank/DDBJ databases">
        <title>Genome sequence of Saitozyma podzolica DSM 27192.</title>
        <authorList>
            <person name="Aliyu H."/>
            <person name="Gorte O."/>
            <person name="Ochsenreither K."/>
        </authorList>
    </citation>
    <scope>NUCLEOTIDE SEQUENCE [LARGE SCALE GENOMIC DNA]</scope>
    <source>
        <strain evidence="2 3">DSM 27192</strain>
    </source>
</reference>
<dbReference type="OrthoDB" id="10367922at2759"/>
<feature type="region of interest" description="Disordered" evidence="1">
    <location>
        <begin position="123"/>
        <end position="259"/>
    </location>
</feature>
<feature type="compositionally biased region" description="Low complexity" evidence="1">
    <location>
        <begin position="444"/>
        <end position="456"/>
    </location>
</feature>
<evidence type="ECO:0000256" key="1">
    <source>
        <dbReference type="SAM" id="MobiDB-lite"/>
    </source>
</evidence>
<evidence type="ECO:0000313" key="2">
    <source>
        <dbReference type="EMBL" id="RSH92206.1"/>
    </source>
</evidence>
<protein>
    <submittedName>
        <fullName evidence="2">Uncharacterized protein</fullName>
    </submittedName>
</protein>
<evidence type="ECO:0000313" key="3">
    <source>
        <dbReference type="Proteomes" id="UP000279259"/>
    </source>
</evidence>
<proteinExistence type="predicted"/>